<accession>A0ABQ9VC98</accession>
<feature type="compositionally biased region" description="Low complexity" evidence="1">
    <location>
        <begin position="93"/>
        <end position="102"/>
    </location>
</feature>
<feature type="compositionally biased region" description="Low complexity" evidence="1">
    <location>
        <begin position="1"/>
        <end position="11"/>
    </location>
</feature>
<dbReference type="Proteomes" id="UP001266305">
    <property type="component" value="Unassembled WGS sequence"/>
</dbReference>
<comment type="caution">
    <text evidence="2">The sequence shown here is derived from an EMBL/GenBank/DDBJ whole genome shotgun (WGS) entry which is preliminary data.</text>
</comment>
<keyword evidence="3" id="KW-1185">Reference proteome</keyword>
<evidence type="ECO:0000313" key="3">
    <source>
        <dbReference type="Proteomes" id="UP001266305"/>
    </source>
</evidence>
<protein>
    <submittedName>
        <fullName evidence="2">Uncharacterized protein</fullName>
    </submittedName>
</protein>
<organism evidence="2 3">
    <name type="scientific">Saguinus oedipus</name>
    <name type="common">Cotton-top tamarin</name>
    <name type="synonym">Oedipomidas oedipus</name>
    <dbReference type="NCBI Taxonomy" id="9490"/>
    <lineage>
        <taxon>Eukaryota</taxon>
        <taxon>Metazoa</taxon>
        <taxon>Chordata</taxon>
        <taxon>Craniata</taxon>
        <taxon>Vertebrata</taxon>
        <taxon>Euteleostomi</taxon>
        <taxon>Mammalia</taxon>
        <taxon>Eutheria</taxon>
        <taxon>Euarchontoglires</taxon>
        <taxon>Primates</taxon>
        <taxon>Haplorrhini</taxon>
        <taxon>Platyrrhini</taxon>
        <taxon>Cebidae</taxon>
        <taxon>Callitrichinae</taxon>
        <taxon>Saguinus</taxon>
    </lineage>
</organism>
<evidence type="ECO:0000256" key="1">
    <source>
        <dbReference type="SAM" id="MobiDB-lite"/>
    </source>
</evidence>
<evidence type="ECO:0000313" key="2">
    <source>
        <dbReference type="EMBL" id="KAK2107006.1"/>
    </source>
</evidence>
<feature type="region of interest" description="Disordered" evidence="1">
    <location>
        <begin position="161"/>
        <end position="208"/>
    </location>
</feature>
<sequence>METPTPRAPGARTRRGALPRAGHRAARPRSRGPFARRAPPGQSLAGRRPAAHSRPAPAPQRDDHSRSHRCLPLQPPPFGLPRARSQAGLQPRGTGSLALPLGPPTGLGHRVLWGGRSPLAAAAMGTDSRAAKALLSRARTLHLQTGNLLNWGRLRKKCPSTHSEEVSAASASPQARRFRERRSSRGRGRVAGPCAHLGSTRGKMLGPV</sequence>
<reference evidence="2 3" key="1">
    <citation type="submission" date="2023-05" db="EMBL/GenBank/DDBJ databases">
        <title>B98-5 Cell Line De Novo Hybrid Assembly: An Optical Mapping Approach.</title>
        <authorList>
            <person name="Kananen K."/>
            <person name="Auerbach J.A."/>
            <person name="Kautto E."/>
            <person name="Blachly J.S."/>
        </authorList>
    </citation>
    <scope>NUCLEOTIDE SEQUENCE [LARGE SCALE GENOMIC DNA]</scope>
    <source>
        <strain evidence="2">B95-8</strain>
        <tissue evidence="2">Cell line</tissue>
    </source>
</reference>
<feature type="compositionally biased region" description="Basic residues" evidence="1">
    <location>
        <begin position="12"/>
        <end position="30"/>
    </location>
</feature>
<dbReference type="EMBL" id="JASSZA010000007">
    <property type="protein sequence ID" value="KAK2107006.1"/>
    <property type="molecule type" value="Genomic_DNA"/>
</dbReference>
<feature type="region of interest" description="Disordered" evidence="1">
    <location>
        <begin position="1"/>
        <end position="102"/>
    </location>
</feature>
<name>A0ABQ9VC98_SAGOE</name>
<gene>
    <name evidence="2" type="ORF">P7K49_016520</name>
</gene>
<proteinExistence type="predicted"/>
<feature type="compositionally biased region" description="Basic residues" evidence="1">
    <location>
        <begin position="176"/>
        <end position="188"/>
    </location>
</feature>